<keyword evidence="1" id="KW-1133">Transmembrane helix</keyword>
<comment type="caution">
    <text evidence="3">The sequence shown here is derived from an EMBL/GenBank/DDBJ whole genome shotgun (WGS) entry which is preliminary data.</text>
</comment>
<proteinExistence type="predicted"/>
<dbReference type="RefSeq" id="WP_135245337.1">
    <property type="nucleotide sequence ID" value="NZ_SIHO01000001.1"/>
</dbReference>
<protein>
    <submittedName>
        <fullName evidence="3">HupE/UreJ family protein</fullName>
    </submittedName>
</protein>
<accession>A0A4Y9ET19</accession>
<sequence>MRRLLTLLLWLLAMLAAPVAADEFRPAYLQITQAGPTSYDVLWKVPALDENTTLKVKPVFPAGTTAATPKHTSYANGMAVQRWRVEVAGGLDGKTIGFPDLPNSRTDIIVRLARADGTVQLDRILAVDPNFTVKASPGAFEVVQTYTVLGIEHILTGFDHLCFVLALVMIVRGTRRLLWTVTAFTLAHSITLALATLGVIHVPGPPVEATIALSIVFVASEIVQQLRGREGLAAKKPWLVAFSFGLLHGLGFAGALAEIGLPANSIPLALLFFNVGVEIGQLLFIAVVLATTRLLWRLVGDRFDLHRAAIVPAYLIGGIASYWVIERIVKFWL</sequence>
<keyword evidence="4" id="KW-1185">Reference proteome</keyword>
<feature type="chain" id="PRO_5021416651" evidence="2">
    <location>
        <begin position="22"/>
        <end position="333"/>
    </location>
</feature>
<dbReference type="AlphaFoldDB" id="A0A4Y9ET19"/>
<feature type="transmembrane region" description="Helical" evidence="1">
    <location>
        <begin position="308"/>
        <end position="325"/>
    </location>
</feature>
<reference evidence="3 4" key="1">
    <citation type="submission" date="2019-02" db="EMBL/GenBank/DDBJ databases">
        <title>Polymorphobacter sp. isolated from the lake at the Tibet of China.</title>
        <authorList>
            <person name="Li A."/>
        </authorList>
    </citation>
    <scope>NUCLEOTIDE SEQUENCE [LARGE SCALE GENOMIC DNA]</scope>
    <source>
        <strain evidence="3 4">DJ1R-1</strain>
    </source>
</reference>
<dbReference type="Proteomes" id="UP000297737">
    <property type="component" value="Unassembled WGS sequence"/>
</dbReference>
<keyword evidence="1" id="KW-0812">Transmembrane</keyword>
<name>A0A4Y9ET19_9SPHN</name>
<dbReference type="OrthoDB" id="9808870at2"/>
<evidence type="ECO:0000256" key="2">
    <source>
        <dbReference type="SAM" id="SignalP"/>
    </source>
</evidence>
<dbReference type="EMBL" id="SIHO01000001">
    <property type="protein sequence ID" value="TFU06612.1"/>
    <property type="molecule type" value="Genomic_DNA"/>
</dbReference>
<feature type="signal peptide" evidence="2">
    <location>
        <begin position="1"/>
        <end position="21"/>
    </location>
</feature>
<keyword evidence="2" id="KW-0732">Signal</keyword>
<feature type="transmembrane region" description="Helical" evidence="1">
    <location>
        <begin position="178"/>
        <end position="203"/>
    </location>
</feature>
<feature type="transmembrane region" description="Helical" evidence="1">
    <location>
        <begin position="154"/>
        <end position="171"/>
    </location>
</feature>
<gene>
    <name evidence="3" type="ORF">EUV02_01900</name>
</gene>
<dbReference type="InterPro" id="IPR032809">
    <property type="entry name" value="Put_HupE_UreJ"/>
</dbReference>
<keyword evidence="1" id="KW-0472">Membrane</keyword>
<feature type="transmembrane region" description="Helical" evidence="1">
    <location>
        <begin position="269"/>
        <end position="296"/>
    </location>
</feature>
<organism evidence="3 4">
    <name type="scientific">Glacieibacterium arshaanense</name>
    <dbReference type="NCBI Taxonomy" id="2511025"/>
    <lineage>
        <taxon>Bacteria</taxon>
        <taxon>Pseudomonadati</taxon>
        <taxon>Pseudomonadota</taxon>
        <taxon>Alphaproteobacteria</taxon>
        <taxon>Sphingomonadales</taxon>
        <taxon>Sphingosinicellaceae</taxon>
        <taxon>Glacieibacterium</taxon>
    </lineage>
</organism>
<dbReference type="Pfam" id="PF13795">
    <property type="entry name" value="HupE_UreJ_2"/>
    <property type="match status" value="1"/>
</dbReference>
<evidence type="ECO:0000313" key="3">
    <source>
        <dbReference type="EMBL" id="TFU06612.1"/>
    </source>
</evidence>
<feature type="transmembrane region" description="Helical" evidence="1">
    <location>
        <begin position="238"/>
        <end position="257"/>
    </location>
</feature>
<evidence type="ECO:0000313" key="4">
    <source>
        <dbReference type="Proteomes" id="UP000297737"/>
    </source>
</evidence>
<evidence type="ECO:0000256" key="1">
    <source>
        <dbReference type="SAM" id="Phobius"/>
    </source>
</evidence>